<feature type="region of interest" description="Disordered" evidence="1">
    <location>
        <begin position="531"/>
        <end position="673"/>
    </location>
</feature>
<dbReference type="VEuPathDB" id="VectorBase:ASTEI20_042491"/>
<dbReference type="EnsemblMetazoa" id="ASTEI04082-RA">
    <property type="protein sequence ID" value="ASTEI04082-PA"/>
    <property type="gene ID" value="ASTEI04082"/>
</dbReference>
<dbReference type="SMART" id="SM00384">
    <property type="entry name" value="AT_hook"/>
    <property type="match status" value="4"/>
</dbReference>
<protein>
    <submittedName>
        <fullName evidence="2">Uncharacterized protein</fullName>
    </submittedName>
</protein>
<dbReference type="AlphaFoldDB" id="A0A182Y6J6"/>
<organism evidence="2 3">
    <name type="scientific">Anopheles stephensi</name>
    <name type="common">Indo-Pakistan malaria mosquito</name>
    <dbReference type="NCBI Taxonomy" id="30069"/>
    <lineage>
        <taxon>Eukaryota</taxon>
        <taxon>Metazoa</taxon>
        <taxon>Ecdysozoa</taxon>
        <taxon>Arthropoda</taxon>
        <taxon>Hexapoda</taxon>
        <taxon>Insecta</taxon>
        <taxon>Pterygota</taxon>
        <taxon>Neoptera</taxon>
        <taxon>Endopterygota</taxon>
        <taxon>Diptera</taxon>
        <taxon>Nematocera</taxon>
        <taxon>Culicoidea</taxon>
        <taxon>Culicidae</taxon>
        <taxon>Anophelinae</taxon>
        <taxon>Anopheles</taxon>
    </lineage>
</organism>
<feature type="region of interest" description="Disordered" evidence="1">
    <location>
        <begin position="158"/>
        <end position="404"/>
    </location>
</feature>
<feature type="compositionally biased region" description="Acidic residues" evidence="1">
    <location>
        <begin position="167"/>
        <end position="182"/>
    </location>
</feature>
<feature type="compositionally biased region" description="Basic and acidic residues" evidence="1">
    <location>
        <begin position="115"/>
        <end position="130"/>
    </location>
</feature>
<reference evidence="2" key="2">
    <citation type="submission" date="2020-05" db="UniProtKB">
        <authorList>
            <consortium name="EnsemblMetazoa"/>
        </authorList>
    </citation>
    <scope>IDENTIFICATION</scope>
    <source>
        <strain evidence="2">Indian</strain>
    </source>
</reference>
<feature type="compositionally biased region" description="Basic and acidic residues" evidence="1">
    <location>
        <begin position="247"/>
        <end position="258"/>
    </location>
</feature>
<dbReference type="GO" id="GO:0003677">
    <property type="term" value="F:DNA binding"/>
    <property type="evidence" value="ECO:0007669"/>
    <property type="project" value="InterPro"/>
</dbReference>
<accession>A0A182Y6J6</accession>
<feature type="compositionally biased region" description="Polar residues" evidence="1">
    <location>
        <begin position="93"/>
        <end position="102"/>
    </location>
</feature>
<feature type="compositionally biased region" description="Polar residues" evidence="1">
    <location>
        <begin position="547"/>
        <end position="556"/>
    </location>
</feature>
<feature type="compositionally biased region" description="Polar residues" evidence="1">
    <location>
        <begin position="627"/>
        <end position="651"/>
    </location>
</feature>
<evidence type="ECO:0000313" key="3">
    <source>
        <dbReference type="Proteomes" id="UP000076408"/>
    </source>
</evidence>
<reference evidence="3" key="1">
    <citation type="journal article" date="2014" name="Genome Biol.">
        <title>Genome analysis of a major urban malaria vector mosquito, Anopheles stephensi.</title>
        <authorList>
            <person name="Jiang X."/>
            <person name="Peery A."/>
            <person name="Hall A.B."/>
            <person name="Sharma A."/>
            <person name="Chen X.G."/>
            <person name="Waterhouse R.M."/>
            <person name="Komissarov A."/>
            <person name="Riehle M.M."/>
            <person name="Shouche Y."/>
            <person name="Sharakhova M.V."/>
            <person name="Lawson D."/>
            <person name="Pakpour N."/>
            <person name="Arensburger P."/>
            <person name="Davidson V.L."/>
            <person name="Eiglmeier K."/>
            <person name="Emrich S."/>
            <person name="George P."/>
            <person name="Kennedy R.C."/>
            <person name="Mane S.P."/>
            <person name="Maslen G."/>
            <person name="Oringanje C."/>
            <person name="Qi Y."/>
            <person name="Settlage R."/>
            <person name="Tojo M."/>
            <person name="Tubio J.M."/>
            <person name="Unger M.F."/>
            <person name="Wang B."/>
            <person name="Vernick K.D."/>
            <person name="Ribeiro J.M."/>
            <person name="James A.A."/>
            <person name="Michel K."/>
            <person name="Riehle M.A."/>
            <person name="Luckhart S."/>
            <person name="Sharakhov I.V."/>
            <person name="Tu Z."/>
        </authorList>
    </citation>
    <scope>NUCLEOTIDE SEQUENCE [LARGE SCALE GENOMIC DNA]</scope>
    <source>
        <strain evidence="3">Indian</strain>
    </source>
</reference>
<name>A0A182Y6J6_ANOST</name>
<dbReference type="VEuPathDB" id="VectorBase:ASTE005268"/>
<dbReference type="PRINTS" id="PR00929">
    <property type="entry name" value="ATHOOK"/>
</dbReference>
<feature type="compositionally biased region" description="Basic and acidic residues" evidence="1">
    <location>
        <begin position="300"/>
        <end position="310"/>
    </location>
</feature>
<dbReference type="Proteomes" id="UP000076408">
    <property type="component" value="Unassembled WGS sequence"/>
</dbReference>
<proteinExistence type="predicted"/>
<dbReference type="InterPro" id="IPR017956">
    <property type="entry name" value="AT_hook_DNA-bd_motif"/>
</dbReference>
<keyword evidence="3" id="KW-1185">Reference proteome</keyword>
<feature type="compositionally biased region" description="Acidic residues" evidence="1">
    <location>
        <begin position="232"/>
        <end position="246"/>
    </location>
</feature>
<feature type="compositionally biased region" description="Basic residues" evidence="1">
    <location>
        <begin position="259"/>
        <end position="272"/>
    </location>
</feature>
<evidence type="ECO:0000256" key="1">
    <source>
        <dbReference type="SAM" id="MobiDB-lite"/>
    </source>
</evidence>
<feature type="compositionally biased region" description="Acidic residues" evidence="1">
    <location>
        <begin position="428"/>
        <end position="440"/>
    </location>
</feature>
<feature type="region of interest" description="Disordered" evidence="1">
    <location>
        <begin position="419"/>
        <end position="451"/>
    </location>
</feature>
<evidence type="ECO:0000313" key="2">
    <source>
        <dbReference type="EnsemblMetazoa" id="ASTEI04082-PA"/>
    </source>
</evidence>
<dbReference type="OMA" id="KCRVPYD"/>
<feature type="region of interest" description="Disordered" evidence="1">
    <location>
        <begin position="76"/>
        <end position="130"/>
    </location>
</feature>
<dbReference type="VEuPathDB" id="VectorBase:ASTEI04082"/>
<sequence length="863" mass="95964">MASEKDIKMPRLKKRVDEEPVVVSRHREIPETLTAGRSRRTIKPNPKYMNDEMLIPTRNAIEEDNDMSGDEYIVDYEENDDPEDSGLVIRKSVVTSTPQTADGQPKRRGRPPKPKNLDAPRTEPVKNLRKEVLKKMDYKTISISKSRHMAAQFLDGRRRLNLTVESNDGDSADQEEMDDMEMEEHSLASSEHAASRTQKIYNAASLKKHLLGKITDRRSSMPNRQPVHDGTTEEDEYEDEGEYFDDSDAKLSESEPAQKVKRPVGRPRKHPLKQVSPFGGKVLLPGMKTTTSSTPVVKRKAMEMAEEIKQESQQSKMLRRSYGVKSVGGGGASSQSAEMESDENSEARGKQLNRSASFQNLGRGRPPKSAYQSGGGQLSTKSERNVSQGNRSFPEVKSSKPTITIVNVNDIMKMNSKSATDLRRKLEEEADSEDVSEVEEQQTGGRTQDDAKTNNQLVASILERKRPIALEHLQGVRRRDELVRNRVVELKPKRAGRDVSEMLTEEDIVDFEDVLQKNIVSANKGARSITIGAVRGRGRPPSHSPQDENYSGSYGSPNAKRYPQQGNRQSVGKPVATTRRSLQPPRILNATMKLGDNHPRSKMSSGSGDNHYSIDLSDPDNNVKLVASSNENSPIKRSPASSGPVATTLSQKPVAGTVAKPLAGGRERARSPLEAKKKRVTVYETWNVLQIKSIDSSQKLPHLALSMISLGNIADEIKLPSSAWAYRTTVEERKVPPADGDEVFIGKTADLTIKEEDKIRYEPNKIIFRRKAAAPGRFNVQFDRLVTFCNDTYKLNVDGQSCKLMGAPSRLETVEDIETLLMIVDFVDLKNGCLELPTSARMVARDSAVATKRFVGSKDPVII</sequence>